<gene>
    <name evidence="1" type="ORF">NA56DRAFT_657331</name>
</gene>
<proteinExistence type="predicted"/>
<dbReference type="Proteomes" id="UP000235672">
    <property type="component" value="Unassembled WGS sequence"/>
</dbReference>
<name>A0A2J6QAH9_9HELO</name>
<evidence type="ECO:0000313" key="2">
    <source>
        <dbReference type="Proteomes" id="UP000235672"/>
    </source>
</evidence>
<organism evidence="1 2">
    <name type="scientific">Hyaloscypha hepaticicola</name>
    <dbReference type="NCBI Taxonomy" id="2082293"/>
    <lineage>
        <taxon>Eukaryota</taxon>
        <taxon>Fungi</taxon>
        <taxon>Dikarya</taxon>
        <taxon>Ascomycota</taxon>
        <taxon>Pezizomycotina</taxon>
        <taxon>Leotiomycetes</taxon>
        <taxon>Helotiales</taxon>
        <taxon>Hyaloscyphaceae</taxon>
        <taxon>Hyaloscypha</taxon>
    </lineage>
</organism>
<dbReference type="OrthoDB" id="4207238at2759"/>
<accession>A0A2J6QAH9</accession>
<dbReference type="EMBL" id="KZ613475">
    <property type="protein sequence ID" value="PMD23273.1"/>
    <property type="molecule type" value="Genomic_DNA"/>
</dbReference>
<dbReference type="AlphaFoldDB" id="A0A2J6QAH9"/>
<dbReference type="STRING" id="1745343.A0A2J6QAH9"/>
<sequence length="122" mass="13936">MERRPITVTLEKQATLQALEKGKPALELALRRIWHYWNDPIDLVTRILNASTLNFKMHFGMAQYVDFPSEIRHSRSWGSSVLTTSGEYARTADGDIILLGDIVRFASTVQGFWNSMANFPYS</sequence>
<evidence type="ECO:0000313" key="1">
    <source>
        <dbReference type="EMBL" id="PMD23273.1"/>
    </source>
</evidence>
<reference evidence="1 2" key="1">
    <citation type="submission" date="2016-05" db="EMBL/GenBank/DDBJ databases">
        <title>A degradative enzymes factory behind the ericoid mycorrhizal symbiosis.</title>
        <authorList>
            <consortium name="DOE Joint Genome Institute"/>
            <person name="Martino E."/>
            <person name="Morin E."/>
            <person name="Grelet G."/>
            <person name="Kuo A."/>
            <person name="Kohler A."/>
            <person name="Daghino S."/>
            <person name="Barry K."/>
            <person name="Choi C."/>
            <person name="Cichocki N."/>
            <person name="Clum A."/>
            <person name="Copeland A."/>
            <person name="Hainaut M."/>
            <person name="Haridas S."/>
            <person name="Labutti K."/>
            <person name="Lindquist E."/>
            <person name="Lipzen A."/>
            <person name="Khouja H.-R."/>
            <person name="Murat C."/>
            <person name="Ohm R."/>
            <person name="Olson A."/>
            <person name="Spatafora J."/>
            <person name="Veneault-Fourrey C."/>
            <person name="Henrissat B."/>
            <person name="Grigoriev I."/>
            <person name="Martin F."/>
            <person name="Perotto S."/>
        </authorList>
    </citation>
    <scope>NUCLEOTIDE SEQUENCE [LARGE SCALE GENOMIC DNA]</scope>
    <source>
        <strain evidence="1 2">UAMH 7357</strain>
    </source>
</reference>
<protein>
    <submittedName>
        <fullName evidence="1">Uncharacterized protein</fullName>
    </submittedName>
</protein>
<keyword evidence="2" id="KW-1185">Reference proteome</keyword>